<dbReference type="Proteomes" id="UP000293550">
    <property type="component" value="Unassembled WGS sequence"/>
</dbReference>
<comment type="caution">
    <text evidence="1">The sequence shown here is derived from an EMBL/GenBank/DDBJ whole genome shotgun (WGS) entry which is preliminary data.</text>
</comment>
<keyword evidence="1" id="KW-0808">Transferase</keyword>
<evidence type="ECO:0000313" key="1">
    <source>
        <dbReference type="EMBL" id="RZI46892.1"/>
    </source>
</evidence>
<evidence type="ECO:0000313" key="2">
    <source>
        <dbReference type="Proteomes" id="UP000293550"/>
    </source>
</evidence>
<dbReference type="EMBL" id="SCFB01000002">
    <property type="protein sequence ID" value="RZI46892.1"/>
    <property type="molecule type" value="Genomic_DNA"/>
</dbReference>
<protein>
    <submittedName>
        <fullName evidence="1">Amidophosphoribosyltransferase</fullName>
    </submittedName>
</protein>
<sequence length="31" mass="3354">MTTSVTLQECPKTLKQTGCKRVFVLTVARGG</sequence>
<dbReference type="GO" id="GO:0016757">
    <property type="term" value="F:glycosyltransferase activity"/>
    <property type="evidence" value="ECO:0007669"/>
    <property type="project" value="UniProtKB-KW"/>
</dbReference>
<dbReference type="AlphaFoldDB" id="A0A4Q7DJH0"/>
<accession>A0A4Q7DJH0</accession>
<keyword evidence="1" id="KW-0328">Glycosyltransferase</keyword>
<proteinExistence type="predicted"/>
<organism evidence="1 2">
    <name type="scientific">Candidatus Finniella inopinata</name>
    <dbReference type="NCBI Taxonomy" id="1696036"/>
    <lineage>
        <taxon>Bacteria</taxon>
        <taxon>Pseudomonadati</taxon>
        <taxon>Pseudomonadota</taxon>
        <taxon>Alphaproteobacteria</taxon>
        <taxon>Holosporales</taxon>
        <taxon>Candidatus Paracaedibacteraceae</taxon>
        <taxon>Candidatus Finniella</taxon>
    </lineage>
</organism>
<name>A0A4Q7DJH0_9PROT</name>
<reference evidence="1 2" key="1">
    <citation type="submission" date="2018-10" db="EMBL/GenBank/DDBJ databases">
        <title>An updated phylogeny of the Alphaproteobacteria reveals that the parasitic Rickettsiales and Holosporales have independent origins.</title>
        <authorList>
            <person name="Munoz-Gomez S.A."/>
            <person name="Hess S."/>
            <person name="Burger G."/>
            <person name="Lang B.F."/>
            <person name="Susko E."/>
            <person name="Slamovits C.H."/>
            <person name="Roger A.J."/>
        </authorList>
    </citation>
    <scope>NUCLEOTIDE SEQUENCE [LARGE SCALE GENOMIC DNA]</scope>
    <source>
        <strain evidence="1">HOLO01</strain>
    </source>
</reference>
<gene>
    <name evidence="1" type="ORF">EQU50_01320</name>
</gene>
<keyword evidence="2" id="KW-1185">Reference proteome</keyword>